<dbReference type="EMBL" id="AWSU01000389">
    <property type="protein sequence ID" value="ERI73529.1"/>
    <property type="molecule type" value="Genomic_DNA"/>
</dbReference>
<proteinExistence type="predicted"/>
<dbReference type="AlphaFoldDB" id="A0ABC9TQS1"/>
<comment type="caution">
    <text evidence="1">The sequence shown here is derived from an EMBL/GenBank/DDBJ whole genome shotgun (WGS) entry which is preliminary data.</text>
</comment>
<name>A0ABC9TQS1_CLOSY</name>
<gene>
    <name evidence="1" type="ORF">CLOSYM_04819</name>
</gene>
<organism evidence="1 2">
    <name type="scientific">[Clostridium] symbiosum ATCC 14940</name>
    <dbReference type="NCBI Taxonomy" id="411472"/>
    <lineage>
        <taxon>Bacteria</taxon>
        <taxon>Bacillati</taxon>
        <taxon>Bacillota</taxon>
        <taxon>Clostridia</taxon>
        <taxon>Lachnospirales</taxon>
        <taxon>Lachnospiraceae</taxon>
        <taxon>Otoolea</taxon>
    </lineage>
</organism>
<accession>A0ABC9TQS1</accession>
<evidence type="ECO:0000313" key="1">
    <source>
        <dbReference type="EMBL" id="ERI73529.1"/>
    </source>
</evidence>
<protein>
    <submittedName>
        <fullName evidence="1">Uncharacterized protein</fullName>
    </submittedName>
</protein>
<reference evidence="1 2" key="1">
    <citation type="submission" date="2013-07" db="EMBL/GenBank/DDBJ databases">
        <authorList>
            <person name="Weinstock G."/>
            <person name="Sodergren E."/>
            <person name="Wylie T."/>
            <person name="Fulton L."/>
            <person name="Fulton R."/>
            <person name="Fronick C."/>
            <person name="O'Laughlin M."/>
            <person name="Godfrey J."/>
            <person name="Miner T."/>
            <person name="Herter B."/>
            <person name="Appelbaum E."/>
            <person name="Cordes M."/>
            <person name="Lek S."/>
            <person name="Wollam A."/>
            <person name="Pepin K.H."/>
            <person name="Palsikar V.B."/>
            <person name="Mitreva M."/>
            <person name="Wilson R.K."/>
        </authorList>
    </citation>
    <scope>NUCLEOTIDE SEQUENCE [LARGE SCALE GENOMIC DNA]</scope>
    <source>
        <strain evidence="1 2">ATCC 14940</strain>
    </source>
</reference>
<evidence type="ECO:0000313" key="2">
    <source>
        <dbReference type="Proteomes" id="UP000016491"/>
    </source>
</evidence>
<dbReference type="Proteomes" id="UP000016491">
    <property type="component" value="Unassembled WGS sequence"/>
</dbReference>
<sequence length="46" mass="5141">MFFNGKSPIIVGDILCLRQKYVTVCGTIKVWKAINGNRNILMTKGV</sequence>